<dbReference type="EMBL" id="JACKXD010000004">
    <property type="protein sequence ID" value="MBB6647201.1"/>
    <property type="molecule type" value="Genomic_DNA"/>
</dbReference>
<sequence length="399" mass="43530">MRRSDSSTEGRETIGRRHFLASAGAASAIAFAGCSGGGGGSGGDGGSGEDTSDGGDDSNGGMTEQSSVPPKPDSITVRAWGGAWQDNLHKYISKPFTEETGIPVEYDNSNEDEMQAKIRTAIRQDRTPPVDVQWSLTKTSFQSLQMDLMTPLDTEIVPNITNLLAAGKPEAEGAEWPFVNLYSYTYSLTYNTDRLDSKPTSWSIWWEDQWDNDIGLYTSGHGVTPVIGKMTDTELGPVGEMGPVWEKYRELKPNVGAIGDDSTLTQNLRQGEVAMSVMLPANIVNARDEGAPVDYTIPEEGARAGRDTMWIPKNLDDSHTYWGQKYINTAASGENIGPWCRNLGVAPLHPNAEIPGWMVEDVAFPTSEEQFSNMITPSLEVLTEHEPDWESRVNEIMGG</sequence>
<evidence type="ECO:0000313" key="3">
    <source>
        <dbReference type="EMBL" id="MBB6647201.1"/>
    </source>
</evidence>
<dbReference type="AlphaFoldDB" id="A0A7J9SPA7"/>
<comment type="caution">
    <text evidence="3">The sequence shown here is derived from an EMBL/GenBank/DDBJ whole genome shotgun (WGS) entry which is preliminary data.</text>
</comment>
<dbReference type="InterPro" id="IPR006311">
    <property type="entry name" value="TAT_signal"/>
</dbReference>
<keyword evidence="1" id="KW-0732">Signal</keyword>
<feature type="compositionally biased region" description="Gly residues" evidence="2">
    <location>
        <begin position="34"/>
        <end position="48"/>
    </location>
</feature>
<evidence type="ECO:0000256" key="2">
    <source>
        <dbReference type="SAM" id="MobiDB-lite"/>
    </source>
</evidence>
<dbReference type="PROSITE" id="PS51318">
    <property type="entry name" value="TAT"/>
    <property type="match status" value="1"/>
</dbReference>
<dbReference type="Gene3D" id="3.40.190.10">
    <property type="entry name" value="Periplasmic binding protein-like II"/>
    <property type="match status" value="2"/>
</dbReference>
<reference evidence="3 4" key="1">
    <citation type="submission" date="2020-08" db="EMBL/GenBank/DDBJ databases">
        <authorList>
            <person name="Seo M.-J."/>
        </authorList>
    </citation>
    <scope>NUCLEOTIDE SEQUENCE [LARGE SCALE GENOMIC DNA]</scope>
    <source>
        <strain evidence="3 4">MBLA0160</strain>
    </source>
</reference>
<dbReference type="PANTHER" id="PTHR30006">
    <property type="entry name" value="THIAMINE-BINDING PERIPLASMIC PROTEIN-RELATED"/>
    <property type="match status" value="1"/>
</dbReference>
<evidence type="ECO:0000256" key="1">
    <source>
        <dbReference type="ARBA" id="ARBA00022729"/>
    </source>
</evidence>
<dbReference type="SUPFAM" id="SSF53850">
    <property type="entry name" value="Periplasmic binding protein-like II"/>
    <property type="match status" value="1"/>
</dbReference>
<organism evidence="3 4">
    <name type="scientific">Halobellus ruber</name>
    <dbReference type="NCBI Taxonomy" id="2761102"/>
    <lineage>
        <taxon>Archaea</taxon>
        <taxon>Methanobacteriati</taxon>
        <taxon>Methanobacteriota</taxon>
        <taxon>Stenosarchaea group</taxon>
        <taxon>Halobacteria</taxon>
        <taxon>Halobacteriales</taxon>
        <taxon>Haloferacaceae</taxon>
        <taxon>Halobellus</taxon>
    </lineage>
</organism>
<gene>
    <name evidence="3" type="ORF">H5V44_13065</name>
</gene>
<proteinExistence type="predicted"/>
<dbReference type="Pfam" id="PF13416">
    <property type="entry name" value="SBP_bac_8"/>
    <property type="match status" value="1"/>
</dbReference>
<accession>A0A7J9SPA7</accession>
<feature type="region of interest" description="Disordered" evidence="2">
    <location>
        <begin position="31"/>
        <end position="74"/>
    </location>
</feature>
<dbReference type="PROSITE" id="PS51257">
    <property type="entry name" value="PROKAR_LIPOPROTEIN"/>
    <property type="match status" value="1"/>
</dbReference>
<dbReference type="PANTHER" id="PTHR30006:SF24">
    <property type="entry name" value="SLL0237 PROTEIN"/>
    <property type="match status" value="1"/>
</dbReference>
<keyword evidence="4" id="KW-1185">Reference proteome</keyword>
<dbReference type="Proteomes" id="UP000546257">
    <property type="component" value="Unassembled WGS sequence"/>
</dbReference>
<evidence type="ECO:0000313" key="4">
    <source>
        <dbReference type="Proteomes" id="UP000546257"/>
    </source>
</evidence>
<name>A0A7J9SPA7_9EURY</name>
<dbReference type="InterPro" id="IPR006059">
    <property type="entry name" value="SBP"/>
</dbReference>
<protein>
    <submittedName>
        <fullName evidence="3">Extracellular solute-binding protein</fullName>
    </submittedName>
</protein>
<dbReference type="RefSeq" id="WP_185193568.1">
    <property type="nucleotide sequence ID" value="NZ_JACKXD010000004.1"/>
</dbReference>